<dbReference type="CDD" id="cd12797">
    <property type="entry name" value="M23_peptidase"/>
    <property type="match status" value="1"/>
</dbReference>
<reference evidence="5" key="1">
    <citation type="journal article" date="2019" name="Int. J. Syst. Evol. Microbiol.">
        <title>The Global Catalogue of Microorganisms (GCM) 10K type strain sequencing project: providing services to taxonomists for standard genome sequencing and annotation.</title>
        <authorList>
            <consortium name="The Broad Institute Genomics Platform"/>
            <consortium name="The Broad Institute Genome Sequencing Center for Infectious Disease"/>
            <person name="Wu L."/>
            <person name="Ma J."/>
        </authorList>
    </citation>
    <scope>NUCLEOTIDE SEQUENCE [LARGE SCALE GENOMIC DNA]</scope>
    <source>
        <strain evidence="5">TISTR 2562</strain>
    </source>
</reference>
<evidence type="ECO:0000259" key="3">
    <source>
        <dbReference type="Pfam" id="PF01551"/>
    </source>
</evidence>
<evidence type="ECO:0000256" key="2">
    <source>
        <dbReference type="SAM" id="SignalP"/>
    </source>
</evidence>
<dbReference type="SUPFAM" id="SSF51261">
    <property type="entry name" value="Duplicated hybrid motif"/>
    <property type="match status" value="1"/>
</dbReference>
<dbReference type="InterPro" id="IPR011055">
    <property type="entry name" value="Dup_hybrid_motif"/>
</dbReference>
<protein>
    <submittedName>
        <fullName evidence="4">Murein hydrolase activator EnvC family protein</fullName>
    </submittedName>
</protein>
<organism evidence="4 5">
    <name type="scientific">Sulfitobacter aestuarii</name>
    <dbReference type="NCBI Taxonomy" id="2161676"/>
    <lineage>
        <taxon>Bacteria</taxon>
        <taxon>Pseudomonadati</taxon>
        <taxon>Pseudomonadota</taxon>
        <taxon>Alphaproteobacteria</taxon>
        <taxon>Rhodobacterales</taxon>
        <taxon>Roseobacteraceae</taxon>
        <taxon>Sulfitobacter</taxon>
    </lineage>
</organism>
<gene>
    <name evidence="4" type="ORF">ACFSUD_08660</name>
</gene>
<feature type="signal peptide" evidence="2">
    <location>
        <begin position="1"/>
        <end position="19"/>
    </location>
</feature>
<dbReference type="Pfam" id="PF01551">
    <property type="entry name" value="Peptidase_M23"/>
    <property type="match status" value="1"/>
</dbReference>
<feature type="chain" id="PRO_5047306051" evidence="2">
    <location>
        <begin position="20"/>
        <end position="377"/>
    </location>
</feature>
<dbReference type="EMBL" id="JBHUMP010000006">
    <property type="protein sequence ID" value="MFD2739637.1"/>
    <property type="molecule type" value="Genomic_DNA"/>
</dbReference>
<keyword evidence="5" id="KW-1185">Reference proteome</keyword>
<dbReference type="Proteomes" id="UP001597474">
    <property type="component" value="Unassembled WGS sequence"/>
</dbReference>
<dbReference type="GO" id="GO:0016787">
    <property type="term" value="F:hydrolase activity"/>
    <property type="evidence" value="ECO:0007669"/>
    <property type="project" value="UniProtKB-KW"/>
</dbReference>
<dbReference type="InterPro" id="IPR016047">
    <property type="entry name" value="M23ase_b-sheet_dom"/>
</dbReference>
<dbReference type="Gene3D" id="2.70.70.10">
    <property type="entry name" value="Glucose Permease (Domain IIA)"/>
    <property type="match status" value="1"/>
</dbReference>
<evidence type="ECO:0000313" key="4">
    <source>
        <dbReference type="EMBL" id="MFD2739637.1"/>
    </source>
</evidence>
<evidence type="ECO:0000256" key="1">
    <source>
        <dbReference type="SAM" id="MobiDB-lite"/>
    </source>
</evidence>
<sequence>MRALWLILSLILVPAVGLAQGEAAEQARLAARQLEAASAKLDTAATARDRVKALTETIRSYETGLAAMRDGLRRAAISEARLSKRLASRDGEVAQLLGVLQSIGGEPSPVVFLHPEGPMGTARAGMLLSELTPALNNRADALRRDLDDVKTLRALQSEAAARLQKGLDEIQRARTALNQAMANRTDLPTRFTEDPVRTAILIDSTETLEGFASGLTKIALEESEPAPINIDGQVGELPLPVQGLVLRRAGETDAAGVTRPGIVLATRSRAIVTSPSAATIRYTGPLLDLGNVVILEPQVDTLFVLAGLDVVYGQAGQVISAGTPIGLMGVPAGQEGAELSNQGDGSGIDRSQTLYLEVRQNNTPLDPQDWFRTDKDG</sequence>
<dbReference type="RefSeq" id="WP_386373449.1">
    <property type="nucleotide sequence ID" value="NZ_JBHUMP010000006.1"/>
</dbReference>
<feature type="domain" description="M23ase beta-sheet core" evidence="3">
    <location>
        <begin position="260"/>
        <end position="367"/>
    </location>
</feature>
<keyword evidence="4" id="KW-0378">Hydrolase</keyword>
<comment type="caution">
    <text evidence="4">The sequence shown here is derived from an EMBL/GenBank/DDBJ whole genome shotgun (WGS) entry which is preliminary data.</text>
</comment>
<proteinExistence type="predicted"/>
<keyword evidence="2" id="KW-0732">Signal</keyword>
<name>A0ABW5U176_9RHOB</name>
<accession>A0ABW5U176</accession>
<evidence type="ECO:0000313" key="5">
    <source>
        <dbReference type="Proteomes" id="UP001597474"/>
    </source>
</evidence>
<feature type="region of interest" description="Disordered" evidence="1">
    <location>
        <begin position="358"/>
        <end position="377"/>
    </location>
</feature>